<feature type="transmembrane region" description="Helical" evidence="6">
    <location>
        <begin position="31"/>
        <end position="52"/>
    </location>
</feature>
<evidence type="ECO:0000256" key="1">
    <source>
        <dbReference type="ARBA" id="ARBA00004141"/>
    </source>
</evidence>
<feature type="transmembrane region" description="Helical" evidence="6">
    <location>
        <begin position="109"/>
        <end position="131"/>
    </location>
</feature>
<reference evidence="8" key="1">
    <citation type="submission" date="2020-01" db="EMBL/GenBank/DDBJ databases">
        <authorList>
            <consortium name="DOE Joint Genome Institute"/>
            <person name="Haridas S."/>
            <person name="Albert R."/>
            <person name="Binder M."/>
            <person name="Bloem J."/>
            <person name="Labutti K."/>
            <person name="Salamov A."/>
            <person name="Andreopoulos B."/>
            <person name="Baker S.E."/>
            <person name="Barry K."/>
            <person name="Bills G."/>
            <person name="Bluhm B.H."/>
            <person name="Cannon C."/>
            <person name="Castanera R."/>
            <person name="Culley D.E."/>
            <person name="Daum C."/>
            <person name="Ezra D."/>
            <person name="Gonzalez J.B."/>
            <person name="Henrissat B."/>
            <person name="Kuo A."/>
            <person name="Liang C."/>
            <person name="Lipzen A."/>
            <person name="Lutzoni F."/>
            <person name="Magnuson J."/>
            <person name="Mondo S."/>
            <person name="Nolan M."/>
            <person name="Ohm R."/>
            <person name="Pangilinan J."/>
            <person name="Park H.-J."/>
            <person name="Ramirez L."/>
            <person name="Alfaro M."/>
            <person name="Sun H."/>
            <person name="Tritt A."/>
            <person name="Yoshinaga Y."/>
            <person name="Zwiers L.-H."/>
            <person name="Turgeon B.G."/>
            <person name="Goodwin S.B."/>
            <person name="Spatafora J.W."/>
            <person name="Crous P.W."/>
            <person name="Grigoriev I.V."/>
        </authorList>
    </citation>
    <scope>NUCLEOTIDE SEQUENCE</scope>
    <source>
        <strain evidence="8">P77</strain>
    </source>
</reference>
<evidence type="ECO:0000256" key="3">
    <source>
        <dbReference type="ARBA" id="ARBA00022989"/>
    </source>
</evidence>
<keyword evidence="3 6" id="KW-1133">Transmembrane helix</keyword>
<keyword evidence="2 6" id="KW-0812">Transmembrane</keyword>
<dbReference type="EMBL" id="ML975388">
    <property type="protein sequence ID" value="KAF1830682.1"/>
    <property type="molecule type" value="Genomic_DNA"/>
</dbReference>
<comment type="similarity">
    <text evidence="5">Belongs to the SAT4 family.</text>
</comment>
<evidence type="ECO:0000313" key="9">
    <source>
        <dbReference type="Proteomes" id="UP000800040"/>
    </source>
</evidence>
<dbReference type="InterPro" id="IPR052337">
    <property type="entry name" value="SAT4-like"/>
</dbReference>
<feature type="transmembrane region" description="Helical" evidence="6">
    <location>
        <begin position="203"/>
        <end position="220"/>
    </location>
</feature>
<evidence type="ECO:0000313" key="8">
    <source>
        <dbReference type="EMBL" id="KAF1830682.1"/>
    </source>
</evidence>
<dbReference type="PANTHER" id="PTHR33048:SF47">
    <property type="entry name" value="INTEGRAL MEMBRANE PROTEIN-RELATED"/>
    <property type="match status" value="1"/>
</dbReference>
<dbReference type="GO" id="GO:0016020">
    <property type="term" value="C:membrane"/>
    <property type="evidence" value="ECO:0007669"/>
    <property type="project" value="UniProtKB-SubCell"/>
</dbReference>
<comment type="subcellular location">
    <subcellularLocation>
        <location evidence="1">Membrane</location>
        <topology evidence="1">Multi-pass membrane protein</topology>
    </subcellularLocation>
</comment>
<dbReference type="InterPro" id="IPR049326">
    <property type="entry name" value="Rhodopsin_dom_fungi"/>
</dbReference>
<gene>
    <name evidence="8" type="ORF">BDW02DRAFT_633466</name>
</gene>
<name>A0A6A5K7V1_9PLEO</name>
<dbReference type="PANTHER" id="PTHR33048">
    <property type="entry name" value="PTH11-LIKE INTEGRAL MEMBRANE PROTEIN (AFU_ORTHOLOGUE AFUA_5G11245)"/>
    <property type="match status" value="1"/>
</dbReference>
<dbReference type="AlphaFoldDB" id="A0A6A5K7V1"/>
<dbReference type="Pfam" id="PF20684">
    <property type="entry name" value="Fung_rhodopsin"/>
    <property type="match status" value="1"/>
</dbReference>
<evidence type="ECO:0000256" key="2">
    <source>
        <dbReference type="ARBA" id="ARBA00022692"/>
    </source>
</evidence>
<sequence length="392" mass="43915">MSTYEDLLVGMLRDPPPRNEPLPLSNRRETMYGATLSFLIVSWCAVIFRLWVRVRVVKELGWDDAFVLFAQLLNTAATVVVCLSVEAGLGQHMLYLPMKDFTQYLTLFYIEHAMYNTNTALIKIALLLQYLRIFKAGAMRWTCIALLVLVTLWGLGFSIAAWFPCWPVAGYWDRTIAATCYGFGFGDVSSFIATYKAHSASNMMFDIVIFLAPMVLFRTPNLKPKNVIAMVGVFTFGAVVVATSVWRLRGIVETQGATYPYVDFTWWSPTMIVLSCLEIDLAVICASMPIFYPLIEKSLSAIFVSYEVRVVEERVVDDYGLAYELEHRDRAGSLKSNGTSTRELTVGDEEEVLAKGGRKVGFSVGCDPLSEEGRGGGLRTNVETKAKPKWEL</sequence>
<feature type="transmembrane region" description="Helical" evidence="6">
    <location>
        <begin position="227"/>
        <end position="246"/>
    </location>
</feature>
<evidence type="ECO:0000256" key="5">
    <source>
        <dbReference type="ARBA" id="ARBA00038359"/>
    </source>
</evidence>
<dbReference type="Proteomes" id="UP000800040">
    <property type="component" value="Unassembled WGS sequence"/>
</dbReference>
<keyword evidence="4 6" id="KW-0472">Membrane</keyword>
<evidence type="ECO:0000259" key="7">
    <source>
        <dbReference type="Pfam" id="PF20684"/>
    </source>
</evidence>
<proteinExistence type="inferred from homology"/>
<feature type="transmembrane region" description="Helical" evidence="6">
    <location>
        <begin position="143"/>
        <end position="163"/>
    </location>
</feature>
<keyword evidence="9" id="KW-1185">Reference proteome</keyword>
<evidence type="ECO:0000256" key="6">
    <source>
        <dbReference type="SAM" id="Phobius"/>
    </source>
</evidence>
<accession>A0A6A5K7V1</accession>
<protein>
    <recommendedName>
        <fullName evidence="7">Rhodopsin domain-containing protein</fullName>
    </recommendedName>
</protein>
<organism evidence="8 9">
    <name type="scientific">Decorospora gaudefroyi</name>
    <dbReference type="NCBI Taxonomy" id="184978"/>
    <lineage>
        <taxon>Eukaryota</taxon>
        <taxon>Fungi</taxon>
        <taxon>Dikarya</taxon>
        <taxon>Ascomycota</taxon>
        <taxon>Pezizomycotina</taxon>
        <taxon>Dothideomycetes</taxon>
        <taxon>Pleosporomycetidae</taxon>
        <taxon>Pleosporales</taxon>
        <taxon>Pleosporineae</taxon>
        <taxon>Pleosporaceae</taxon>
        <taxon>Decorospora</taxon>
    </lineage>
</organism>
<evidence type="ECO:0000256" key="4">
    <source>
        <dbReference type="ARBA" id="ARBA00023136"/>
    </source>
</evidence>
<feature type="transmembrane region" description="Helical" evidence="6">
    <location>
        <begin position="64"/>
        <end position="89"/>
    </location>
</feature>
<feature type="domain" description="Rhodopsin" evidence="7">
    <location>
        <begin position="48"/>
        <end position="296"/>
    </location>
</feature>
<dbReference type="OrthoDB" id="61113at2759"/>